<evidence type="ECO:0000256" key="7">
    <source>
        <dbReference type="ARBA" id="ARBA00022692"/>
    </source>
</evidence>
<sequence length="434" mass="48864">MAKLQSKWRFLVMILGVQLVVMALLSRDGYQKRMTYFFRIFRRPEASAGPGAGLSGSSLHNHTGRDVYANLSFLGRAQVSEEDLPFCPKKSPLVGGPIHVTFPSGLTLAEVERKNPLVVRGGRYRPPNCEARHRTAIIIPHRSREHHLKFLLYYLHPFLQRQQLNYAIYVIHQEGNYTFNRAKLMNVGFREAMREEEWDCLFFHDVDLIPEDDRNTYVCDAHPKHAAIAMDKFGYKLPYKSYFGGVSALTPTQYLKMNGFPNNYWGWGGEDDDIGIRVSLGGMLIARPALNVGRYKMIKHKLDQGNEINPRRFNMLAKTRQTWKQDGMNTAQYEIVSREHLPLYTNITVHIGTETGLRRHAASAAPAQPGRRAAGLPVSGGTAAGLLCHCRVKGHACEDTDRVSSGRGRSHWDVDCQAGRQGGFSTVESGDVAH</sequence>
<comment type="similarity">
    <text evidence="4 17">Belongs to the glycosyltransferase 7 family.</text>
</comment>
<gene>
    <name evidence="20" type="ORF">ANANG_G00002430</name>
</gene>
<evidence type="ECO:0000256" key="16">
    <source>
        <dbReference type="ARBA" id="ARBA00049413"/>
    </source>
</evidence>
<evidence type="ECO:0000313" key="21">
    <source>
        <dbReference type="Proteomes" id="UP001044222"/>
    </source>
</evidence>
<evidence type="ECO:0000256" key="10">
    <source>
        <dbReference type="ARBA" id="ARBA00022989"/>
    </source>
</evidence>
<dbReference type="PANTHER" id="PTHR19300:SF34">
    <property type="entry name" value="BETA-1,4-GALACTOSYLTRANSFERASE"/>
    <property type="match status" value="1"/>
</dbReference>
<feature type="domain" description="Galactosyltransferase C-terminal" evidence="18">
    <location>
        <begin position="225"/>
        <end position="301"/>
    </location>
</feature>
<dbReference type="PRINTS" id="PR02050">
    <property type="entry name" value="B14GALTRFASE"/>
</dbReference>
<comment type="catalytic activity">
    <reaction evidence="16">
        <text>N-acetyl-D-glucosamine + UDP-alpha-D-galactose = beta-D-galactosyl-(1-&gt;4)-N-acetyl-D-glucosamine + UDP + H(+)</text>
        <dbReference type="Rhea" id="RHEA:17745"/>
        <dbReference type="ChEBI" id="CHEBI:15378"/>
        <dbReference type="ChEBI" id="CHEBI:58223"/>
        <dbReference type="ChEBI" id="CHEBI:60152"/>
        <dbReference type="ChEBI" id="CHEBI:66914"/>
        <dbReference type="ChEBI" id="CHEBI:506227"/>
        <dbReference type="EC" id="2.4.1.90"/>
    </reaction>
    <physiologicalReaction direction="left-to-right" evidence="16">
        <dbReference type="Rhea" id="RHEA:17746"/>
    </physiologicalReaction>
</comment>
<protein>
    <recommendedName>
        <fullName evidence="17">Beta-1,4-galactosyltransferase</fullName>
        <shortName evidence="17">Beta-1,4-GalTase</shortName>
        <ecNumber evidence="17">2.4.1.-</ecNumber>
    </recommendedName>
</protein>
<dbReference type="InterPro" id="IPR029044">
    <property type="entry name" value="Nucleotide-diphossugar_trans"/>
</dbReference>
<dbReference type="GO" id="GO:0000139">
    <property type="term" value="C:Golgi membrane"/>
    <property type="evidence" value="ECO:0007669"/>
    <property type="project" value="UniProtKB-SubCell"/>
</dbReference>
<keyword evidence="15 17" id="KW-0464">Manganese</keyword>
<keyword evidence="13" id="KW-1015">Disulfide bond</keyword>
<dbReference type="EC" id="2.4.1.-" evidence="17"/>
<keyword evidence="5 17" id="KW-0328">Glycosyltransferase</keyword>
<keyword evidence="11 17" id="KW-0333">Golgi apparatus</keyword>
<dbReference type="SUPFAM" id="SSF53448">
    <property type="entry name" value="Nucleotide-diphospho-sugar transferases"/>
    <property type="match status" value="1"/>
</dbReference>
<keyword evidence="7" id="KW-0812">Transmembrane</keyword>
<dbReference type="InterPro" id="IPR003859">
    <property type="entry name" value="Galactosyl_T"/>
</dbReference>
<evidence type="ECO:0000256" key="8">
    <source>
        <dbReference type="ARBA" id="ARBA00022723"/>
    </source>
</evidence>
<dbReference type="Pfam" id="PF13733">
    <property type="entry name" value="Glyco_transf_7N"/>
    <property type="match status" value="1"/>
</dbReference>
<dbReference type="CDD" id="cd00899">
    <property type="entry name" value="b4GalT"/>
    <property type="match status" value="1"/>
</dbReference>
<dbReference type="GO" id="GO:0032580">
    <property type="term" value="C:Golgi cisterna membrane"/>
    <property type="evidence" value="ECO:0007669"/>
    <property type="project" value="UniProtKB-UniRule"/>
</dbReference>
<proteinExistence type="inferred from homology"/>
<comment type="function">
    <text evidence="17">Responsible for the synthesis of complex-type N-linked oligosaccharides in many glycoproteins as well as the carbohydrate moieties of glycolipids.</text>
</comment>
<evidence type="ECO:0000313" key="20">
    <source>
        <dbReference type="EMBL" id="KAG5855950.1"/>
    </source>
</evidence>
<comment type="pathway">
    <text evidence="3 17">Protein modification; protein glycosylation.</text>
</comment>
<evidence type="ECO:0000256" key="17">
    <source>
        <dbReference type="RuleBase" id="RU368121"/>
    </source>
</evidence>
<evidence type="ECO:0000256" key="9">
    <source>
        <dbReference type="ARBA" id="ARBA00022968"/>
    </source>
</evidence>
<keyword evidence="6 17" id="KW-0808">Transferase</keyword>
<evidence type="ECO:0000256" key="5">
    <source>
        <dbReference type="ARBA" id="ARBA00022676"/>
    </source>
</evidence>
<keyword evidence="21" id="KW-1185">Reference proteome</keyword>
<dbReference type="InterPro" id="IPR027791">
    <property type="entry name" value="Galactosyl_T_C"/>
</dbReference>
<evidence type="ECO:0000259" key="19">
    <source>
        <dbReference type="Pfam" id="PF13733"/>
    </source>
</evidence>
<comment type="caution">
    <text evidence="20">The sequence shown here is derived from an EMBL/GenBank/DDBJ whole genome shotgun (WGS) entry which is preliminary data.</text>
</comment>
<name>A0A9D3MWF6_ANGAN</name>
<evidence type="ECO:0000256" key="14">
    <source>
        <dbReference type="ARBA" id="ARBA00023180"/>
    </source>
</evidence>
<evidence type="ECO:0000256" key="2">
    <source>
        <dbReference type="ARBA" id="ARBA00004323"/>
    </source>
</evidence>
<reference evidence="20" key="1">
    <citation type="submission" date="2021-01" db="EMBL/GenBank/DDBJ databases">
        <title>A chromosome-scale assembly of European eel, Anguilla anguilla.</title>
        <authorList>
            <person name="Henkel C."/>
            <person name="Jong-Raadsen S.A."/>
            <person name="Dufour S."/>
            <person name="Weltzien F.-A."/>
            <person name="Palstra A.P."/>
            <person name="Pelster B."/>
            <person name="Spaink H.P."/>
            <person name="Van Den Thillart G.E."/>
            <person name="Jansen H."/>
            <person name="Zahm M."/>
            <person name="Klopp C."/>
            <person name="Cedric C."/>
            <person name="Louis A."/>
            <person name="Berthelot C."/>
            <person name="Parey E."/>
            <person name="Roest Crollius H."/>
            <person name="Montfort J."/>
            <person name="Robinson-Rechavi M."/>
            <person name="Bucao C."/>
            <person name="Bouchez O."/>
            <person name="Gislard M."/>
            <person name="Lluch J."/>
            <person name="Milhes M."/>
            <person name="Lampietro C."/>
            <person name="Lopez Roques C."/>
            <person name="Donnadieu C."/>
            <person name="Braasch I."/>
            <person name="Desvignes T."/>
            <person name="Postlethwait J."/>
            <person name="Bobe J."/>
            <person name="Guiguen Y."/>
            <person name="Dirks R."/>
        </authorList>
    </citation>
    <scope>NUCLEOTIDE SEQUENCE</scope>
    <source>
        <strain evidence="20">Tag_6206</strain>
        <tissue evidence="20">Liver</tissue>
    </source>
</reference>
<dbReference type="Pfam" id="PF02709">
    <property type="entry name" value="Glyco_transf_7C"/>
    <property type="match status" value="1"/>
</dbReference>
<dbReference type="PANTHER" id="PTHR19300">
    <property type="entry name" value="BETA-1,4-GALACTOSYLTRANSFERASE"/>
    <property type="match status" value="1"/>
</dbReference>
<keyword evidence="8 17" id="KW-0479">Metal-binding</keyword>
<dbReference type="FunFam" id="3.90.550.10:FF:000028">
    <property type="entry name" value="beta-1,4-galactosyltransferase 1"/>
    <property type="match status" value="1"/>
</dbReference>
<comment type="cofactor">
    <cofactor evidence="1 17">
        <name>Mn(2+)</name>
        <dbReference type="ChEBI" id="CHEBI:29035"/>
    </cofactor>
</comment>
<evidence type="ECO:0000256" key="1">
    <source>
        <dbReference type="ARBA" id="ARBA00001936"/>
    </source>
</evidence>
<evidence type="ECO:0000259" key="18">
    <source>
        <dbReference type="Pfam" id="PF02709"/>
    </source>
</evidence>
<keyword evidence="12" id="KW-0472">Membrane</keyword>
<evidence type="ECO:0000256" key="4">
    <source>
        <dbReference type="ARBA" id="ARBA00005735"/>
    </source>
</evidence>
<evidence type="ECO:0000256" key="11">
    <source>
        <dbReference type="ARBA" id="ARBA00023034"/>
    </source>
</evidence>
<dbReference type="AlphaFoldDB" id="A0A9D3MWF6"/>
<evidence type="ECO:0000256" key="12">
    <source>
        <dbReference type="ARBA" id="ARBA00023136"/>
    </source>
</evidence>
<dbReference type="Gene3D" id="3.90.550.10">
    <property type="entry name" value="Spore Coat Polysaccharide Biosynthesis Protein SpsA, Chain A"/>
    <property type="match status" value="1"/>
</dbReference>
<dbReference type="GO" id="GO:0003945">
    <property type="term" value="F:N-acetyllactosamine synthase activity"/>
    <property type="evidence" value="ECO:0007669"/>
    <property type="project" value="UniProtKB-EC"/>
</dbReference>
<dbReference type="InterPro" id="IPR027995">
    <property type="entry name" value="Galactosyl_T_N"/>
</dbReference>
<organism evidence="20 21">
    <name type="scientific">Anguilla anguilla</name>
    <name type="common">European freshwater eel</name>
    <name type="synonym">Muraena anguilla</name>
    <dbReference type="NCBI Taxonomy" id="7936"/>
    <lineage>
        <taxon>Eukaryota</taxon>
        <taxon>Metazoa</taxon>
        <taxon>Chordata</taxon>
        <taxon>Craniata</taxon>
        <taxon>Vertebrata</taxon>
        <taxon>Euteleostomi</taxon>
        <taxon>Actinopterygii</taxon>
        <taxon>Neopterygii</taxon>
        <taxon>Teleostei</taxon>
        <taxon>Anguilliformes</taxon>
        <taxon>Anguillidae</taxon>
        <taxon>Anguilla</taxon>
    </lineage>
</organism>
<evidence type="ECO:0000256" key="15">
    <source>
        <dbReference type="ARBA" id="ARBA00023211"/>
    </source>
</evidence>
<dbReference type="GO" id="GO:0046872">
    <property type="term" value="F:metal ion binding"/>
    <property type="evidence" value="ECO:0007669"/>
    <property type="project" value="UniProtKB-UniRule"/>
</dbReference>
<evidence type="ECO:0000256" key="6">
    <source>
        <dbReference type="ARBA" id="ARBA00022679"/>
    </source>
</evidence>
<accession>A0A9D3MWF6</accession>
<dbReference type="Proteomes" id="UP001044222">
    <property type="component" value="Unassembled WGS sequence"/>
</dbReference>
<evidence type="ECO:0000256" key="3">
    <source>
        <dbReference type="ARBA" id="ARBA00004922"/>
    </source>
</evidence>
<dbReference type="GO" id="GO:0005975">
    <property type="term" value="P:carbohydrate metabolic process"/>
    <property type="evidence" value="ECO:0007669"/>
    <property type="project" value="InterPro"/>
</dbReference>
<dbReference type="EMBL" id="JAFIRN010000001">
    <property type="protein sequence ID" value="KAG5855950.1"/>
    <property type="molecule type" value="Genomic_DNA"/>
</dbReference>
<comment type="subcellular location">
    <subcellularLocation>
        <location evidence="2 17">Golgi apparatus membrane</location>
        <topology evidence="2 17">Single-pass type II membrane protein</topology>
    </subcellularLocation>
</comment>
<feature type="domain" description="Galactosyltransferase N-terminal" evidence="19">
    <location>
        <begin position="87"/>
        <end position="220"/>
    </location>
</feature>
<keyword evidence="10" id="KW-1133">Transmembrane helix</keyword>
<evidence type="ECO:0000256" key="13">
    <source>
        <dbReference type="ARBA" id="ARBA00023157"/>
    </source>
</evidence>
<keyword evidence="14 17" id="KW-0325">Glycoprotein</keyword>
<keyword evidence="9 17" id="KW-0735">Signal-anchor</keyword>